<dbReference type="EMBL" id="JARAKH010000012">
    <property type="protein sequence ID" value="KAK8398024.1"/>
    <property type="molecule type" value="Genomic_DNA"/>
</dbReference>
<accession>A0AAW0UD14</accession>
<comment type="caution">
    <text evidence="1">The sequence shown here is derived from an EMBL/GenBank/DDBJ whole genome shotgun (WGS) entry which is preliminary data.</text>
</comment>
<dbReference type="AlphaFoldDB" id="A0AAW0UD14"/>
<name>A0AAW0UD14_SCYPA</name>
<gene>
    <name evidence="1" type="ORF">O3P69_003734</name>
</gene>
<protein>
    <submittedName>
        <fullName evidence="1">Uncharacterized protein</fullName>
    </submittedName>
</protein>
<evidence type="ECO:0000313" key="2">
    <source>
        <dbReference type="Proteomes" id="UP001487740"/>
    </source>
</evidence>
<organism evidence="1 2">
    <name type="scientific">Scylla paramamosain</name>
    <name type="common">Mud crab</name>
    <dbReference type="NCBI Taxonomy" id="85552"/>
    <lineage>
        <taxon>Eukaryota</taxon>
        <taxon>Metazoa</taxon>
        <taxon>Ecdysozoa</taxon>
        <taxon>Arthropoda</taxon>
        <taxon>Crustacea</taxon>
        <taxon>Multicrustacea</taxon>
        <taxon>Malacostraca</taxon>
        <taxon>Eumalacostraca</taxon>
        <taxon>Eucarida</taxon>
        <taxon>Decapoda</taxon>
        <taxon>Pleocyemata</taxon>
        <taxon>Brachyura</taxon>
        <taxon>Eubrachyura</taxon>
        <taxon>Portunoidea</taxon>
        <taxon>Portunidae</taxon>
        <taxon>Portuninae</taxon>
        <taxon>Scylla</taxon>
    </lineage>
</organism>
<reference evidence="1 2" key="1">
    <citation type="submission" date="2023-03" db="EMBL/GenBank/DDBJ databases">
        <title>High-quality genome of Scylla paramamosain provides insights in environmental adaptation.</title>
        <authorList>
            <person name="Zhang L."/>
        </authorList>
    </citation>
    <scope>NUCLEOTIDE SEQUENCE [LARGE SCALE GENOMIC DNA]</scope>
    <source>
        <strain evidence="1">LZ_2023a</strain>
        <tissue evidence="1">Muscle</tissue>
    </source>
</reference>
<evidence type="ECO:0000313" key="1">
    <source>
        <dbReference type="EMBL" id="KAK8398024.1"/>
    </source>
</evidence>
<dbReference type="Proteomes" id="UP001487740">
    <property type="component" value="Unassembled WGS sequence"/>
</dbReference>
<sequence length="68" mass="7140">MAQGRQTIRQRDSVGCVVIVWCSDQYVSVAATSCLLGDTCMTTPLPGPQCTSADAGDSIVTCVDNFPV</sequence>
<keyword evidence="2" id="KW-1185">Reference proteome</keyword>
<proteinExistence type="predicted"/>